<evidence type="ECO:0000313" key="1">
    <source>
        <dbReference type="EMBL" id="TFK70251.1"/>
    </source>
</evidence>
<protein>
    <submittedName>
        <fullName evidence="1">Uncharacterized protein</fullName>
    </submittedName>
</protein>
<proteinExistence type="predicted"/>
<dbReference type="EMBL" id="ML208316">
    <property type="protein sequence ID" value="TFK70251.1"/>
    <property type="molecule type" value="Genomic_DNA"/>
</dbReference>
<organism evidence="1 2">
    <name type="scientific">Pluteus cervinus</name>
    <dbReference type="NCBI Taxonomy" id="181527"/>
    <lineage>
        <taxon>Eukaryota</taxon>
        <taxon>Fungi</taxon>
        <taxon>Dikarya</taxon>
        <taxon>Basidiomycota</taxon>
        <taxon>Agaricomycotina</taxon>
        <taxon>Agaricomycetes</taxon>
        <taxon>Agaricomycetidae</taxon>
        <taxon>Agaricales</taxon>
        <taxon>Pluteineae</taxon>
        <taxon>Pluteaceae</taxon>
        <taxon>Pluteus</taxon>
    </lineage>
</organism>
<sequence>MKEFFVLDGLERSFQLHLHKKALCPARSNSSSSFEMSTIASDLLSSLLLFAFIASICVLYLIAQFIVNYLYELSFPAAKVPRVHIVEAPRNIQKESLLIRFQDDLISVRRPKAYDDIVKLLREATYVPTYKRIRVSTTLPNTTEEILVSPSVWELICPECKEIKVSIEVDNEHSVALGSPHRVEHGAFQAPATYAVPLAPLSTIASEDAPSDILGDCTAITTNDTPLYIHGHFDFRFRSYPLQTIRTLKLRFGAQYGLDNGSFDLYDGDKKLNDDDTVGGANLARNATLRIQRHRYTLTEEEQQEEEDYERLVAQTESVGIESVKSE</sequence>
<keyword evidence="2" id="KW-1185">Reference proteome</keyword>
<name>A0ACD3AWV6_9AGAR</name>
<gene>
    <name evidence="1" type="ORF">BDN72DRAFT_958967</name>
</gene>
<dbReference type="Proteomes" id="UP000308600">
    <property type="component" value="Unassembled WGS sequence"/>
</dbReference>
<evidence type="ECO:0000313" key="2">
    <source>
        <dbReference type="Proteomes" id="UP000308600"/>
    </source>
</evidence>
<accession>A0ACD3AWV6</accession>
<reference evidence="1 2" key="1">
    <citation type="journal article" date="2019" name="Nat. Ecol. Evol.">
        <title>Megaphylogeny resolves global patterns of mushroom evolution.</title>
        <authorList>
            <person name="Varga T."/>
            <person name="Krizsan K."/>
            <person name="Foldi C."/>
            <person name="Dima B."/>
            <person name="Sanchez-Garcia M."/>
            <person name="Sanchez-Ramirez S."/>
            <person name="Szollosi G.J."/>
            <person name="Szarkandi J.G."/>
            <person name="Papp V."/>
            <person name="Albert L."/>
            <person name="Andreopoulos W."/>
            <person name="Angelini C."/>
            <person name="Antonin V."/>
            <person name="Barry K.W."/>
            <person name="Bougher N.L."/>
            <person name="Buchanan P."/>
            <person name="Buyck B."/>
            <person name="Bense V."/>
            <person name="Catcheside P."/>
            <person name="Chovatia M."/>
            <person name="Cooper J."/>
            <person name="Damon W."/>
            <person name="Desjardin D."/>
            <person name="Finy P."/>
            <person name="Geml J."/>
            <person name="Haridas S."/>
            <person name="Hughes K."/>
            <person name="Justo A."/>
            <person name="Karasinski D."/>
            <person name="Kautmanova I."/>
            <person name="Kiss B."/>
            <person name="Kocsube S."/>
            <person name="Kotiranta H."/>
            <person name="LaButti K.M."/>
            <person name="Lechner B.E."/>
            <person name="Liimatainen K."/>
            <person name="Lipzen A."/>
            <person name="Lukacs Z."/>
            <person name="Mihaltcheva S."/>
            <person name="Morgado L.N."/>
            <person name="Niskanen T."/>
            <person name="Noordeloos M.E."/>
            <person name="Ohm R.A."/>
            <person name="Ortiz-Santana B."/>
            <person name="Ovrebo C."/>
            <person name="Racz N."/>
            <person name="Riley R."/>
            <person name="Savchenko A."/>
            <person name="Shiryaev A."/>
            <person name="Soop K."/>
            <person name="Spirin V."/>
            <person name="Szebenyi C."/>
            <person name="Tomsovsky M."/>
            <person name="Tulloss R.E."/>
            <person name="Uehling J."/>
            <person name="Grigoriev I.V."/>
            <person name="Vagvolgyi C."/>
            <person name="Papp T."/>
            <person name="Martin F.M."/>
            <person name="Miettinen O."/>
            <person name="Hibbett D.S."/>
            <person name="Nagy L.G."/>
        </authorList>
    </citation>
    <scope>NUCLEOTIDE SEQUENCE [LARGE SCALE GENOMIC DNA]</scope>
    <source>
        <strain evidence="1 2">NL-1719</strain>
    </source>
</reference>